<evidence type="ECO:0000313" key="2">
    <source>
        <dbReference type="Proteomes" id="UP001227230"/>
    </source>
</evidence>
<evidence type="ECO:0000313" key="1">
    <source>
        <dbReference type="EMBL" id="WJZ82664.1"/>
    </source>
</evidence>
<dbReference type="EMBL" id="CP126649">
    <property type="protein sequence ID" value="WJZ82664.1"/>
    <property type="molecule type" value="Genomic_DNA"/>
</dbReference>
<dbReference type="Proteomes" id="UP001227230">
    <property type="component" value="Chromosome 2"/>
</dbReference>
<gene>
    <name evidence="1" type="ORF">VitviT2T_002400</name>
</gene>
<proteinExistence type="predicted"/>
<name>A0ABY9BIR5_VITVI</name>
<accession>A0ABY9BIR5</accession>
<reference evidence="1 2" key="1">
    <citation type="journal article" date="2023" name="Hortic Res">
        <title>The complete reference genome for grapevine (Vitis vinifera L.) genetics and breeding.</title>
        <authorList>
            <person name="Shi X."/>
            <person name="Cao S."/>
            <person name="Wang X."/>
            <person name="Huang S."/>
            <person name="Wang Y."/>
            <person name="Liu Z."/>
            <person name="Liu W."/>
            <person name="Leng X."/>
            <person name="Peng Y."/>
            <person name="Wang N."/>
            <person name="Wang Y."/>
            <person name="Ma Z."/>
            <person name="Xu X."/>
            <person name="Zhang F."/>
            <person name="Xue H."/>
            <person name="Zhong H."/>
            <person name="Wang Y."/>
            <person name="Zhang K."/>
            <person name="Velt A."/>
            <person name="Avia K."/>
            <person name="Holtgrawe D."/>
            <person name="Grimplet J."/>
            <person name="Matus J.T."/>
            <person name="Ware D."/>
            <person name="Wu X."/>
            <person name="Wang H."/>
            <person name="Liu C."/>
            <person name="Fang Y."/>
            <person name="Rustenholz C."/>
            <person name="Cheng Z."/>
            <person name="Xiao H."/>
            <person name="Zhou Y."/>
        </authorList>
    </citation>
    <scope>NUCLEOTIDE SEQUENCE [LARGE SCALE GENOMIC DNA]</scope>
    <source>
        <strain evidence="2">cv. Pinot noir / PN40024</strain>
        <tissue evidence="1">Leaf</tissue>
    </source>
</reference>
<protein>
    <submittedName>
        <fullName evidence="1">Uncharacterized protein</fullName>
    </submittedName>
</protein>
<sequence>MVKITKSSQCPRTCIHHATPSQRRVLEELLDGILYTLEFVPDRKSIAIDERPSVSDEDMGFVASPLRSLTPSRSEFRWGDTTSYNAKKK</sequence>
<keyword evidence="2" id="KW-1185">Reference proteome</keyword>
<organism evidence="1 2">
    <name type="scientific">Vitis vinifera</name>
    <name type="common">Grape</name>
    <dbReference type="NCBI Taxonomy" id="29760"/>
    <lineage>
        <taxon>Eukaryota</taxon>
        <taxon>Viridiplantae</taxon>
        <taxon>Streptophyta</taxon>
        <taxon>Embryophyta</taxon>
        <taxon>Tracheophyta</taxon>
        <taxon>Spermatophyta</taxon>
        <taxon>Magnoliopsida</taxon>
        <taxon>eudicotyledons</taxon>
        <taxon>Gunneridae</taxon>
        <taxon>Pentapetalae</taxon>
        <taxon>rosids</taxon>
        <taxon>Vitales</taxon>
        <taxon>Vitaceae</taxon>
        <taxon>Viteae</taxon>
        <taxon>Vitis</taxon>
    </lineage>
</organism>